<dbReference type="Gene3D" id="1.10.10.10">
    <property type="entry name" value="Winged helix-like DNA-binding domain superfamily/Winged helix DNA-binding domain"/>
    <property type="match status" value="1"/>
</dbReference>
<dbReference type="SUPFAM" id="SSF46955">
    <property type="entry name" value="Putative DNA-binding domain"/>
    <property type="match status" value="1"/>
</dbReference>
<gene>
    <name evidence="2" type="ORF">EYE42_15485</name>
</gene>
<dbReference type="AlphaFoldDB" id="A0A4Q9FWJ6"/>
<dbReference type="OrthoDB" id="7595417at2"/>
<dbReference type="EMBL" id="SISK01000017">
    <property type="protein sequence ID" value="TBN36566.1"/>
    <property type="molecule type" value="Genomic_DNA"/>
</dbReference>
<name>A0A4Q9FWJ6_9RHOB</name>
<protein>
    <submittedName>
        <fullName evidence="2">DUF433 domain-containing protein</fullName>
    </submittedName>
</protein>
<dbReference type="SUPFAM" id="SSF46689">
    <property type="entry name" value="Homeodomain-like"/>
    <property type="match status" value="1"/>
</dbReference>
<dbReference type="Pfam" id="PF13411">
    <property type="entry name" value="MerR_1"/>
    <property type="match status" value="1"/>
</dbReference>
<evidence type="ECO:0000259" key="1">
    <source>
        <dbReference type="Pfam" id="PF13411"/>
    </source>
</evidence>
<sequence length="219" mass="24563">MPRRFLVDDDSVIGAFGEEDAARLTGLSVGQLRSWDRSGFLHPSYAAENRRLPFSRIYSFRDIVSLRVLGELRNKHMVSMQHLKKVSHKLSGFGDSKWTATTLYVLGKRVVFIDPRTNERKEIVSGQRVLDIPLRIAISDARSAIRSLNEREQGEKGKIVHARFVLQNEPVFAGTRVPVAAVKRYLDAGFSAAEIIKEFPVLTLDDIEAAKAWSDKAAA</sequence>
<dbReference type="Gene3D" id="1.10.1660.10">
    <property type="match status" value="1"/>
</dbReference>
<dbReference type="InterPro" id="IPR036388">
    <property type="entry name" value="WH-like_DNA-bd_sf"/>
</dbReference>
<dbReference type="Pfam" id="PF04255">
    <property type="entry name" value="DUF433"/>
    <property type="match status" value="1"/>
</dbReference>
<dbReference type="InterPro" id="IPR000551">
    <property type="entry name" value="MerR-type_HTH_dom"/>
</dbReference>
<evidence type="ECO:0000313" key="2">
    <source>
        <dbReference type="EMBL" id="TBN36566.1"/>
    </source>
</evidence>
<comment type="caution">
    <text evidence="2">The sequence shown here is derived from an EMBL/GenBank/DDBJ whole genome shotgun (WGS) entry which is preliminary data.</text>
</comment>
<dbReference type="InterPro" id="IPR009057">
    <property type="entry name" value="Homeodomain-like_sf"/>
</dbReference>
<accession>A0A4Q9FWJ6</accession>
<proteinExistence type="predicted"/>
<feature type="domain" description="HTH merR-type" evidence="1">
    <location>
        <begin position="20"/>
        <end position="86"/>
    </location>
</feature>
<dbReference type="InterPro" id="IPR007367">
    <property type="entry name" value="DUF433"/>
</dbReference>
<dbReference type="GO" id="GO:0003677">
    <property type="term" value="F:DNA binding"/>
    <property type="evidence" value="ECO:0007669"/>
    <property type="project" value="InterPro"/>
</dbReference>
<dbReference type="InterPro" id="IPR009061">
    <property type="entry name" value="DNA-bd_dom_put_sf"/>
</dbReference>
<dbReference type="GO" id="GO:0006355">
    <property type="term" value="P:regulation of DNA-templated transcription"/>
    <property type="evidence" value="ECO:0007669"/>
    <property type="project" value="InterPro"/>
</dbReference>
<reference evidence="2 3" key="1">
    <citation type="submission" date="2019-02" db="EMBL/GenBank/DDBJ databases">
        <title>Paracoccus subflavus sp. nov., isolated from marine sediment of the Pacific Ocean.</title>
        <authorList>
            <person name="Zhang G."/>
        </authorList>
    </citation>
    <scope>NUCLEOTIDE SEQUENCE [LARGE SCALE GENOMIC DNA]</scope>
    <source>
        <strain evidence="2 3">GY0581</strain>
    </source>
</reference>
<dbReference type="Proteomes" id="UP000293520">
    <property type="component" value="Unassembled WGS sequence"/>
</dbReference>
<keyword evidence="3" id="KW-1185">Reference proteome</keyword>
<organism evidence="2 3">
    <name type="scientific">Paracoccus subflavus</name>
    <dbReference type="NCBI Taxonomy" id="2528244"/>
    <lineage>
        <taxon>Bacteria</taxon>
        <taxon>Pseudomonadati</taxon>
        <taxon>Pseudomonadota</taxon>
        <taxon>Alphaproteobacteria</taxon>
        <taxon>Rhodobacterales</taxon>
        <taxon>Paracoccaceae</taxon>
        <taxon>Paracoccus</taxon>
    </lineage>
</organism>
<evidence type="ECO:0000313" key="3">
    <source>
        <dbReference type="Proteomes" id="UP000293520"/>
    </source>
</evidence>